<organism evidence="4 5">
    <name type="scientific">Anaeramoeba flamelloides</name>
    <dbReference type="NCBI Taxonomy" id="1746091"/>
    <lineage>
        <taxon>Eukaryota</taxon>
        <taxon>Metamonada</taxon>
        <taxon>Anaeramoebidae</taxon>
        <taxon>Anaeramoeba</taxon>
    </lineage>
</organism>
<keyword evidence="3" id="KW-0812">Transmembrane</keyword>
<feature type="compositionally biased region" description="Low complexity" evidence="2">
    <location>
        <begin position="239"/>
        <end position="262"/>
    </location>
</feature>
<comment type="caution">
    <text evidence="4">The sequence shown here is derived from an EMBL/GenBank/DDBJ whole genome shotgun (WGS) entry which is preliminary data.</text>
</comment>
<evidence type="ECO:0000256" key="2">
    <source>
        <dbReference type="SAM" id="MobiDB-lite"/>
    </source>
</evidence>
<sequence length="322" mass="37419">MKDSEYYKKKSDRLVCPCLIIVLIAIGTSIWFGVAYHSSKKIFTTDCSLLSKSYEKVTYSDNDASCTTNDTINYILSLKLKYSYDYTDYENIACHFPDECHYSYGTDCKVKVCKEKSFAVDKCYKVIQQNLETYDDYKTEFHYTCYVSKDYPNYVSLWSKTNTTKVALGLMISFWILAVIVTMQIGTYAQNEERLKKLEDAAKQNTDTSIAVNDKINQLERLIDNTNKETEQITNNYENNTGTGIGNQNSNQNSNQNYNLNYDLNQNYTTDQNYNTDQNFTTNQNINQNSNEMPNNQDFNMGNWDPNQNQNNYYTGNQQFFD</sequence>
<reference evidence="4" key="1">
    <citation type="submission" date="2022-08" db="EMBL/GenBank/DDBJ databases">
        <title>Novel sulphate-reducing endosymbionts in the free-living metamonad Anaeramoeba.</title>
        <authorList>
            <person name="Jerlstrom-Hultqvist J."/>
            <person name="Cepicka I."/>
            <person name="Gallot-Lavallee L."/>
            <person name="Salas-Leiva D."/>
            <person name="Curtis B.A."/>
            <person name="Zahonova K."/>
            <person name="Pipaliya S."/>
            <person name="Dacks J."/>
            <person name="Roger A.J."/>
        </authorList>
    </citation>
    <scope>NUCLEOTIDE SEQUENCE</scope>
    <source>
        <strain evidence="4">Busselton2</strain>
    </source>
</reference>
<accession>A0AAV7YLB1</accession>
<evidence type="ECO:0000256" key="3">
    <source>
        <dbReference type="SAM" id="Phobius"/>
    </source>
</evidence>
<keyword evidence="3" id="KW-1133">Transmembrane helix</keyword>
<feature type="region of interest" description="Disordered" evidence="2">
    <location>
        <begin position="236"/>
        <end position="262"/>
    </location>
</feature>
<feature type="compositionally biased region" description="Low complexity" evidence="2">
    <location>
        <begin position="307"/>
        <end position="322"/>
    </location>
</feature>
<feature type="region of interest" description="Disordered" evidence="2">
    <location>
        <begin position="287"/>
        <end position="322"/>
    </location>
</feature>
<evidence type="ECO:0000313" key="4">
    <source>
        <dbReference type="EMBL" id="KAJ3428403.1"/>
    </source>
</evidence>
<protein>
    <submittedName>
        <fullName evidence="4">Uncharacterized protein</fullName>
    </submittedName>
</protein>
<proteinExistence type="predicted"/>
<gene>
    <name evidence="4" type="ORF">M0812_26039</name>
</gene>
<evidence type="ECO:0000313" key="5">
    <source>
        <dbReference type="Proteomes" id="UP001146793"/>
    </source>
</evidence>
<dbReference type="Proteomes" id="UP001146793">
    <property type="component" value="Unassembled WGS sequence"/>
</dbReference>
<keyword evidence="1" id="KW-0175">Coiled coil</keyword>
<dbReference type="EMBL" id="JANTQA010000060">
    <property type="protein sequence ID" value="KAJ3428403.1"/>
    <property type="molecule type" value="Genomic_DNA"/>
</dbReference>
<keyword evidence="3" id="KW-0472">Membrane</keyword>
<dbReference type="AlphaFoldDB" id="A0AAV7YLB1"/>
<name>A0AAV7YLB1_9EUKA</name>
<feature type="transmembrane region" description="Helical" evidence="3">
    <location>
        <begin position="14"/>
        <end position="34"/>
    </location>
</feature>
<evidence type="ECO:0000256" key="1">
    <source>
        <dbReference type="SAM" id="Coils"/>
    </source>
</evidence>
<feature type="compositionally biased region" description="Low complexity" evidence="2">
    <location>
        <begin position="287"/>
        <end position="297"/>
    </location>
</feature>
<feature type="coiled-coil region" evidence="1">
    <location>
        <begin position="188"/>
        <end position="236"/>
    </location>
</feature>
<feature type="transmembrane region" description="Helical" evidence="3">
    <location>
        <begin position="166"/>
        <end position="189"/>
    </location>
</feature>